<feature type="transmembrane region" description="Helical" evidence="2">
    <location>
        <begin position="421"/>
        <end position="439"/>
    </location>
</feature>
<dbReference type="GO" id="GO:0005886">
    <property type="term" value="C:plasma membrane"/>
    <property type="evidence" value="ECO:0007669"/>
    <property type="project" value="TreeGrafter"/>
</dbReference>
<feature type="region of interest" description="Disordered" evidence="1">
    <location>
        <begin position="212"/>
        <end position="257"/>
    </location>
</feature>
<name>A0A2S8ITD0_RHOOP</name>
<feature type="transmembrane region" description="Helical" evidence="2">
    <location>
        <begin position="150"/>
        <end position="172"/>
    </location>
</feature>
<feature type="transmembrane region" description="Helical" evidence="2">
    <location>
        <begin position="32"/>
        <end position="54"/>
    </location>
</feature>
<dbReference type="EMBL" id="PUIO01000052">
    <property type="protein sequence ID" value="PQP17949.1"/>
    <property type="molecule type" value="Genomic_DNA"/>
</dbReference>
<dbReference type="AlphaFoldDB" id="A0A2S8ITD0"/>
<feature type="transmembrane region" description="Helical" evidence="2">
    <location>
        <begin position="459"/>
        <end position="481"/>
    </location>
</feature>
<evidence type="ECO:0000256" key="1">
    <source>
        <dbReference type="SAM" id="MobiDB-lite"/>
    </source>
</evidence>
<feature type="transmembrane region" description="Helical" evidence="2">
    <location>
        <begin position="7"/>
        <end position="26"/>
    </location>
</feature>
<feature type="transmembrane region" description="Helical" evidence="2">
    <location>
        <begin position="61"/>
        <end position="80"/>
    </location>
</feature>
<protein>
    <submittedName>
        <fullName evidence="3">Gluconate permease</fullName>
    </submittedName>
</protein>
<feature type="transmembrane region" description="Helical" evidence="2">
    <location>
        <begin position="184"/>
        <end position="202"/>
    </location>
</feature>
<feature type="transmembrane region" description="Helical" evidence="2">
    <location>
        <begin position="100"/>
        <end position="129"/>
    </location>
</feature>
<dbReference type="Pfam" id="PF02447">
    <property type="entry name" value="GntP_permease"/>
    <property type="match status" value="2"/>
</dbReference>
<keyword evidence="2" id="KW-0812">Transmembrane</keyword>
<dbReference type="PANTHER" id="PTHR30354:SF11">
    <property type="entry name" value="PERMEASE"/>
    <property type="match status" value="1"/>
</dbReference>
<keyword evidence="2" id="KW-1133">Transmembrane helix</keyword>
<comment type="caution">
    <text evidence="3">The sequence shown here is derived from an EMBL/GenBank/DDBJ whole genome shotgun (WGS) entry which is preliminary data.</text>
</comment>
<evidence type="ECO:0000256" key="2">
    <source>
        <dbReference type="SAM" id="Phobius"/>
    </source>
</evidence>
<dbReference type="Proteomes" id="UP000239290">
    <property type="component" value="Unassembled WGS sequence"/>
</dbReference>
<evidence type="ECO:0000313" key="4">
    <source>
        <dbReference type="Proteomes" id="UP000239290"/>
    </source>
</evidence>
<gene>
    <name evidence="3" type="ORF">C5613_33230</name>
</gene>
<dbReference type="GO" id="GO:0015128">
    <property type="term" value="F:gluconate transmembrane transporter activity"/>
    <property type="evidence" value="ECO:0007669"/>
    <property type="project" value="InterPro"/>
</dbReference>
<accession>A0A2S8ITD0</accession>
<dbReference type="RefSeq" id="WP_105421037.1">
    <property type="nucleotide sequence ID" value="NZ_PUIO01000052.1"/>
</dbReference>
<evidence type="ECO:0000313" key="3">
    <source>
        <dbReference type="EMBL" id="PQP17949.1"/>
    </source>
</evidence>
<reference evidence="4" key="1">
    <citation type="submission" date="2018-02" db="EMBL/GenBank/DDBJ databases">
        <title>Draft genome sequencing of Rhodococcus opacus KU647198.</title>
        <authorList>
            <person name="Zheng B.-X."/>
        </authorList>
    </citation>
    <scope>NUCLEOTIDE SEQUENCE [LARGE SCALE GENOMIC DNA]</scope>
    <source>
        <strain evidence="4">04-OD7</strain>
    </source>
</reference>
<feature type="transmembrane region" description="Helical" evidence="2">
    <location>
        <begin position="272"/>
        <end position="296"/>
    </location>
</feature>
<proteinExistence type="predicted"/>
<keyword evidence="2" id="KW-0472">Membrane</keyword>
<dbReference type="InterPro" id="IPR003474">
    <property type="entry name" value="Glcn_transporter"/>
</dbReference>
<feature type="transmembrane region" description="Helical" evidence="2">
    <location>
        <begin position="308"/>
        <end position="327"/>
    </location>
</feature>
<dbReference type="PANTHER" id="PTHR30354">
    <property type="entry name" value="GNT FAMILY GLUCONATE TRANSPORTER"/>
    <property type="match status" value="1"/>
</dbReference>
<sequence>MSDTVLIVNIAIAVLGVIGLIVVVKLDPVMSLVIGALYIGLTGGLGAGGTLMAMTEGFGDVMADIGMLIVFGVLIGALLQETGAISRLVDVLLNRFGKRGLPYALGLTVGTGLQSIYLDVLVVISAPLARAASPRLGRLGLARVGSALTLGLYCGLAMMVPGAANIAIAGLLDIPLGKMLLWDLIVIIPTILLSTVIIFALIKRGFWNPDKDEQEPLPATTPDNGPEIAGGTVRPARGTHPTESTEDGPQRKSHGATAVAVRAEEDARAVPLLVLFVPLLLGLVLIASGSVANAVGDVPAVLELISDPVVALLIGLIGTVGVARYTVGYERLATAIQRGFGSSGQILILTGVGGSLAGVVTASGLGDVLKDSFTASQVAPLLLVWAIAAVLHAAIGSVTLAALTAAGILAPIAPQLGVEPALIGLAAASGSLFAVHVTANAFWMVQSLLGLTTRGTLKLVTFGVSIASVISLAVVNALNLIF</sequence>
<feature type="transmembrane region" description="Helical" evidence="2">
    <location>
        <begin position="382"/>
        <end position="409"/>
    </location>
</feature>
<feature type="transmembrane region" description="Helical" evidence="2">
    <location>
        <begin position="339"/>
        <end position="362"/>
    </location>
</feature>
<organism evidence="3 4">
    <name type="scientific">Rhodococcus opacus</name>
    <name type="common">Nocardia opaca</name>
    <dbReference type="NCBI Taxonomy" id="37919"/>
    <lineage>
        <taxon>Bacteria</taxon>
        <taxon>Bacillati</taxon>
        <taxon>Actinomycetota</taxon>
        <taxon>Actinomycetes</taxon>
        <taxon>Mycobacteriales</taxon>
        <taxon>Nocardiaceae</taxon>
        <taxon>Rhodococcus</taxon>
    </lineage>
</organism>